<feature type="signal peptide" evidence="1">
    <location>
        <begin position="1"/>
        <end position="24"/>
    </location>
</feature>
<gene>
    <name evidence="2" type="ORF">RM543_03495</name>
</gene>
<organism evidence="2 3">
    <name type="scientific">Tropicimonas omnivorans</name>
    <dbReference type="NCBI Taxonomy" id="3075590"/>
    <lineage>
        <taxon>Bacteria</taxon>
        <taxon>Pseudomonadati</taxon>
        <taxon>Pseudomonadota</taxon>
        <taxon>Alphaproteobacteria</taxon>
        <taxon>Rhodobacterales</taxon>
        <taxon>Roseobacteraceae</taxon>
        <taxon>Tropicimonas</taxon>
    </lineage>
</organism>
<keyword evidence="3" id="KW-1185">Reference proteome</keyword>
<evidence type="ECO:0000313" key="3">
    <source>
        <dbReference type="Proteomes" id="UP001265259"/>
    </source>
</evidence>
<dbReference type="RefSeq" id="WP_311689508.1">
    <property type="nucleotide sequence ID" value="NZ_JAVRHL010000001.1"/>
</dbReference>
<protein>
    <submittedName>
        <fullName evidence="2">Uncharacterized protein</fullName>
    </submittedName>
</protein>
<dbReference type="Proteomes" id="UP001265259">
    <property type="component" value="Unassembled WGS sequence"/>
</dbReference>
<accession>A0ABU3DDF2</accession>
<evidence type="ECO:0000256" key="1">
    <source>
        <dbReference type="SAM" id="SignalP"/>
    </source>
</evidence>
<name>A0ABU3DDF2_9RHOB</name>
<dbReference type="EMBL" id="JAVRHL010000001">
    <property type="protein sequence ID" value="MDT0681738.1"/>
    <property type="molecule type" value="Genomic_DNA"/>
</dbReference>
<feature type="chain" id="PRO_5045253286" evidence="1">
    <location>
        <begin position="25"/>
        <end position="106"/>
    </location>
</feature>
<reference evidence="2 3" key="1">
    <citation type="submission" date="2023-09" db="EMBL/GenBank/DDBJ databases">
        <authorList>
            <person name="Rey-Velasco X."/>
        </authorList>
    </citation>
    <scope>NUCLEOTIDE SEQUENCE [LARGE SCALE GENOMIC DNA]</scope>
    <source>
        <strain evidence="2 3">F158</strain>
    </source>
</reference>
<evidence type="ECO:0000313" key="2">
    <source>
        <dbReference type="EMBL" id="MDT0681738.1"/>
    </source>
</evidence>
<sequence>MALALRITVLATLLTGLTADASLAQVFRHCAARDTVVGRLAEKYGESRQTIGLGTGNQVVELYASAETGTWTITVTKPSGETCLMATGQAYEPVAEKLRVVEESDA</sequence>
<comment type="caution">
    <text evidence="2">The sequence shown here is derived from an EMBL/GenBank/DDBJ whole genome shotgun (WGS) entry which is preliminary data.</text>
</comment>
<keyword evidence="1" id="KW-0732">Signal</keyword>
<proteinExistence type="predicted"/>